<keyword evidence="2" id="KW-1133">Transmembrane helix</keyword>
<feature type="compositionally biased region" description="Basic and acidic residues" evidence="1">
    <location>
        <begin position="95"/>
        <end position="110"/>
    </location>
</feature>
<protein>
    <submittedName>
        <fullName evidence="3">Uncharacterized protein</fullName>
    </submittedName>
</protein>
<organism evidence="3 4">
    <name type="scientific">Necator americanus</name>
    <name type="common">Human hookworm</name>
    <dbReference type="NCBI Taxonomy" id="51031"/>
    <lineage>
        <taxon>Eukaryota</taxon>
        <taxon>Metazoa</taxon>
        <taxon>Ecdysozoa</taxon>
        <taxon>Nematoda</taxon>
        <taxon>Chromadorea</taxon>
        <taxon>Rhabditida</taxon>
        <taxon>Rhabditina</taxon>
        <taxon>Rhabditomorpha</taxon>
        <taxon>Strongyloidea</taxon>
        <taxon>Ancylostomatidae</taxon>
        <taxon>Bunostominae</taxon>
        <taxon>Necator</taxon>
    </lineage>
</organism>
<dbReference type="EMBL" id="JAVFWL010000003">
    <property type="protein sequence ID" value="KAK6742093.1"/>
    <property type="molecule type" value="Genomic_DNA"/>
</dbReference>
<accession>A0ABR1CUV9</accession>
<proteinExistence type="predicted"/>
<name>A0ABR1CUV9_NECAM</name>
<keyword evidence="2" id="KW-0472">Membrane</keyword>
<feature type="region of interest" description="Disordered" evidence="1">
    <location>
        <begin position="127"/>
        <end position="155"/>
    </location>
</feature>
<feature type="region of interest" description="Disordered" evidence="1">
    <location>
        <begin position="79"/>
        <end position="112"/>
    </location>
</feature>
<feature type="region of interest" description="Disordered" evidence="1">
    <location>
        <begin position="48"/>
        <end position="67"/>
    </location>
</feature>
<sequence>MYFQEYHGSFRIAILVFSSTLPSALMLTTLVILCAPKKEKAVTDQVPAYTATKISKESREGKTKTQEKLKIDVKDVKDISSGTAEKPGNQLSKDVASKESKSPSKEDSFDRLQPLVVTAKRYAEIADRRMKGRPKEYDTLEGLLTDEFEEPVANT</sequence>
<evidence type="ECO:0000313" key="3">
    <source>
        <dbReference type="EMBL" id="KAK6742093.1"/>
    </source>
</evidence>
<evidence type="ECO:0000313" key="4">
    <source>
        <dbReference type="Proteomes" id="UP001303046"/>
    </source>
</evidence>
<dbReference type="Proteomes" id="UP001303046">
    <property type="component" value="Unassembled WGS sequence"/>
</dbReference>
<comment type="caution">
    <text evidence="3">The sequence shown here is derived from an EMBL/GenBank/DDBJ whole genome shotgun (WGS) entry which is preliminary data.</text>
</comment>
<feature type="compositionally biased region" description="Basic and acidic residues" evidence="1">
    <location>
        <begin position="127"/>
        <end position="138"/>
    </location>
</feature>
<reference evidence="3 4" key="1">
    <citation type="submission" date="2023-08" db="EMBL/GenBank/DDBJ databases">
        <title>A Necator americanus chromosomal reference genome.</title>
        <authorList>
            <person name="Ilik V."/>
            <person name="Petrzelkova K.J."/>
            <person name="Pardy F."/>
            <person name="Fuh T."/>
            <person name="Niatou-Singa F.S."/>
            <person name="Gouil Q."/>
            <person name="Baker L."/>
            <person name="Ritchie M.E."/>
            <person name="Jex A.R."/>
            <person name="Gazzola D."/>
            <person name="Li H."/>
            <person name="Toshio Fujiwara R."/>
            <person name="Zhan B."/>
            <person name="Aroian R.V."/>
            <person name="Pafco B."/>
            <person name="Schwarz E.M."/>
        </authorList>
    </citation>
    <scope>NUCLEOTIDE SEQUENCE [LARGE SCALE GENOMIC DNA]</scope>
    <source>
        <strain evidence="3 4">Aroian</strain>
        <tissue evidence="3">Whole animal</tissue>
    </source>
</reference>
<feature type="transmembrane region" description="Helical" evidence="2">
    <location>
        <begin position="12"/>
        <end position="35"/>
    </location>
</feature>
<evidence type="ECO:0000256" key="1">
    <source>
        <dbReference type="SAM" id="MobiDB-lite"/>
    </source>
</evidence>
<keyword evidence="2" id="KW-0812">Transmembrane</keyword>
<gene>
    <name evidence="3" type="primary">Necator_chrIII.g10527</name>
    <name evidence="3" type="ORF">RB195_009762</name>
</gene>
<evidence type="ECO:0000256" key="2">
    <source>
        <dbReference type="SAM" id="Phobius"/>
    </source>
</evidence>
<feature type="compositionally biased region" description="Acidic residues" evidence="1">
    <location>
        <begin position="144"/>
        <end position="155"/>
    </location>
</feature>
<feature type="compositionally biased region" description="Basic and acidic residues" evidence="1">
    <location>
        <begin position="54"/>
        <end position="67"/>
    </location>
</feature>
<keyword evidence="4" id="KW-1185">Reference proteome</keyword>